<dbReference type="EMBL" id="JAIVFG010000001">
    <property type="protein sequence ID" value="MDB0569319.1"/>
    <property type="molecule type" value="Genomic_DNA"/>
</dbReference>
<dbReference type="RefSeq" id="WP_271656045.1">
    <property type="nucleotide sequence ID" value="NZ_JAIVFG010000001.1"/>
</dbReference>
<proteinExistence type="predicted"/>
<dbReference type="Proteomes" id="UP001144050">
    <property type="component" value="Unassembled WGS sequence"/>
</dbReference>
<accession>A0AAW5ZGI6</accession>
<evidence type="ECO:0000313" key="1">
    <source>
        <dbReference type="EMBL" id="MDB0569319.1"/>
    </source>
</evidence>
<evidence type="ECO:0000313" key="2">
    <source>
        <dbReference type="Proteomes" id="UP001144050"/>
    </source>
</evidence>
<sequence length="140" mass="16045">MKKQISVPVSPDLFFSLMGFLRGSGDARDPVDVVSTAIEYWMDNASWKPELLTVSEIRGYQWKNLFLPEGTQLRMQYKGTYYYAKVEGDDIIYNGSPISPGSLANAIASSSRNAWRDLWLLRPNDREWRLADDCRQEATE</sequence>
<protein>
    <submittedName>
        <fullName evidence="1">Uncharacterized protein</fullName>
    </submittedName>
</protein>
<dbReference type="AlphaFoldDB" id="A0AAW5ZGI6"/>
<gene>
    <name evidence="1" type="ORF">LBW59_00840</name>
</gene>
<name>A0AAW5ZGI6_RALSL</name>
<reference evidence="1" key="1">
    <citation type="submission" date="2021-09" db="EMBL/GenBank/DDBJ databases">
        <title>Genomic analysis of Ralstonia spp.</title>
        <authorList>
            <person name="Aburjaile F."/>
            <person name="Ariute J.C."/>
            <person name="Pais A.K.L."/>
            <person name="Albuquerque G.M.R."/>
            <person name="Silva A.M.F."/>
            <person name="Brenig B."/>
            <person name="Azevedo V."/>
            <person name="Matiuzzi M."/>
            <person name="Ramos R."/>
            <person name="Goes-Neto A."/>
            <person name="Soares S."/>
            <person name="Iseppon A.M.B."/>
            <person name="Souza E."/>
            <person name="Gama M."/>
        </authorList>
    </citation>
    <scope>NUCLEOTIDE SEQUENCE</scope>
    <source>
        <strain evidence="1">CCRMRs91</strain>
    </source>
</reference>
<organism evidence="1 2">
    <name type="scientific">Ralstonia solanacearum</name>
    <name type="common">Pseudomonas solanacearum</name>
    <dbReference type="NCBI Taxonomy" id="305"/>
    <lineage>
        <taxon>Bacteria</taxon>
        <taxon>Pseudomonadati</taxon>
        <taxon>Pseudomonadota</taxon>
        <taxon>Betaproteobacteria</taxon>
        <taxon>Burkholderiales</taxon>
        <taxon>Burkholderiaceae</taxon>
        <taxon>Ralstonia</taxon>
        <taxon>Ralstonia solanacearum species complex</taxon>
    </lineage>
</organism>
<comment type="caution">
    <text evidence="1">The sequence shown here is derived from an EMBL/GenBank/DDBJ whole genome shotgun (WGS) entry which is preliminary data.</text>
</comment>